<dbReference type="AlphaFoldDB" id="A0A1W6MYS4"/>
<dbReference type="NCBIfam" id="TIGR00551">
    <property type="entry name" value="nadB"/>
    <property type="match status" value="1"/>
</dbReference>
<feature type="domain" description="FAD-dependent oxidoreductase 2 FAD-binding" evidence="13">
    <location>
        <begin position="8"/>
        <end position="376"/>
    </location>
</feature>
<dbReference type="GO" id="GO:0008734">
    <property type="term" value="F:L-aspartate oxidase activity"/>
    <property type="evidence" value="ECO:0007669"/>
    <property type="project" value="UniProtKB-UniRule"/>
</dbReference>
<dbReference type="FunFam" id="3.90.700.10:FF:000002">
    <property type="entry name" value="L-aspartate oxidase"/>
    <property type="match status" value="1"/>
</dbReference>
<evidence type="ECO:0000256" key="4">
    <source>
        <dbReference type="ARBA" id="ARBA00012173"/>
    </source>
</evidence>
<evidence type="ECO:0000256" key="10">
    <source>
        <dbReference type="NCBIfam" id="TIGR00551"/>
    </source>
</evidence>
<evidence type="ECO:0000313" key="15">
    <source>
        <dbReference type="EMBL" id="ARN82741.1"/>
    </source>
</evidence>
<evidence type="ECO:0000256" key="2">
    <source>
        <dbReference type="ARBA" id="ARBA00004950"/>
    </source>
</evidence>
<name>A0A1W6MYS4_9HYPH</name>
<dbReference type="InterPro" id="IPR015939">
    <property type="entry name" value="Fum_Rdtase/Succ_DH_flav-like_C"/>
</dbReference>
<dbReference type="InterPro" id="IPR005288">
    <property type="entry name" value="NadB"/>
</dbReference>
<proteinExistence type="inferred from homology"/>
<dbReference type="Gene3D" id="3.90.700.10">
    <property type="entry name" value="Succinate dehydrogenase/fumarate reductase flavoprotein, catalytic domain"/>
    <property type="match status" value="1"/>
</dbReference>
<evidence type="ECO:0000256" key="3">
    <source>
        <dbReference type="ARBA" id="ARBA00008562"/>
    </source>
</evidence>
<evidence type="ECO:0000256" key="5">
    <source>
        <dbReference type="ARBA" id="ARBA00022630"/>
    </source>
</evidence>
<comment type="pathway">
    <text evidence="2 11">Cofactor biosynthesis; NAD(+) biosynthesis; iminoaspartate from L-aspartate (oxidase route): step 1/1.</text>
</comment>
<protein>
    <recommendedName>
        <fullName evidence="4 10">L-aspartate oxidase</fullName>
        <ecNumber evidence="4 10">1.4.3.16</ecNumber>
    </recommendedName>
</protein>
<dbReference type="Pfam" id="PF02910">
    <property type="entry name" value="Succ_DH_flav_C"/>
    <property type="match status" value="1"/>
</dbReference>
<dbReference type="PANTHER" id="PTHR42716">
    <property type="entry name" value="L-ASPARTATE OXIDASE"/>
    <property type="match status" value="1"/>
</dbReference>
<dbReference type="InterPro" id="IPR036188">
    <property type="entry name" value="FAD/NAD-bd_sf"/>
</dbReference>
<dbReference type="OrthoDB" id="9806724at2"/>
<evidence type="ECO:0000256" key="11">
    <source>
        <dbReference type="RuleBase" id="RU362049"/>
    </source>
</evidence>
<comment type="cofactor">
    <cofactor evidence="1 11">
        <name>FAD</name>
        <dbReference type="ChEBI" id="CHEBI:57692"/>
    </cofactor>
</comment>
<dbReference type="PANTHER" id="PTHR42716:SF2">
    <property type="entry name" value="L-ASPARTATE OXIDASE, CHLOROPLASTIC"/>
    <property type="match status" value="1"/>
</dbReference>
<keyword evidence="12" id="KW-0472">Membrane</keyword>
<dbReference type="SUPFAM" id="SSF51905">
    <property type="entry name" value="FAD/NAD(P)-binding domain"/>
    <property type="match status" value="1"/>
</dbReference>
<dbReference type="UniPathway" id="UPA00253">
    <property type="reaction ID" value="UER00326"/>
</dbReference>
<evidence type="ECO:0000256" key="6">
    <source>
        <dbReference type="ARBA" id="ARBA00022642"/>
    </source>
</evidence>
<evidence type="ECO:0000256" key="8">
    <source>
        <dbReference type="ARBA" id="ARBA00023002"/>
    </source>
</evidence>
<dbReference type="GO" id="GO:0034628">
    <property type="term" value="P:'de novo' NAD+ biosynthetic process from L-aspartate"/>
    <property type="evidence" value="ECO:0007669"/>
    <property type="project" value="TreeGrafter"/>
</dbReference>
<evidence type="ECO:0000313" key="16">
    <source>
        <dbReference type="Proteomes" id="UP000193978"/>
    </source>
</evidence>
<evidence type="ECO:0000256" key="9">
    <source>
        <dbReference type="ARBA" id="ARBA00048305"/>
    </source>
</evidence>
<dbReference type="Pfam" id="PF00890">
    <property type="entry name" value="FAD_binding_2"/>
    <property type="match status" value="1"/>
</dbReference>
<reference evidence="15 16" key="1">
    <citation type="submission" date="2017-02" db="EMBL/GenBank/DDBJ databases">
        <authorList>
            <person name="Peterson S.W."/>
        </authorList>
    </citation>
    <scope>NUCLEOTIDE SEQUENCE [LARGE SCALE GENOMIC DNA]</scope>
    <source>
        <strain evidence="15 16">S285</strain>
    </source>
</reference>
<evidence type="ECO:0000256" key="1">
    <source>
        <dbReference type="ARBA" id="ARBA00001974"/>
    </source>
</evidence>
<keyword evidence="12" id="KW-0812">Transmembrane</keyword>
<evidence type="ECO:0000259" key="13">
    <source>
        <dbReference type="Pfam" id="PF00890"/>
    </source>
</evidence>
<dbReference type="SUPFAM" id="SSF46977">
    <property type="entry name" value="Succinate dehydrogenase/fumarate reductase flavoprotein C-terminal domain"/>
    <property type="match status" value="1"/>
</dbReference>
<dbReference type="KEGG" id="mbry:B1812_18435"/>
<dbReference type="Gene3D" id="1.20.58.100">
    <property type="entry name" value="Fumarate reductase/succinate dehydrogenase flavoprotein-like, C-terminal domain"/>
    <property type="match status" value="1"/>
</dbReference>
<comment type="subcellular location">
    <subcellularLocation>
        <location evidence="11">Cytoplasm</location>
    </subcellularLocation>
</comment>
<dbReference type="PRINTS" id="PR00368">
    <property type="entry name" value="FADPNR"/>
</dbReference>
<dbReference type="SUPFAM" id="SSF56425">
    <property type="entry name" value="Succinate dehydrogenase/fumarate reductase flavoprotein, catalytic domain"/>
    <property type="match status" value="1"/>
</dbReference>
<accession>A0A1W6MYS4</accession>
<evidence type="ECO:0000259" key="14">
    <source>
        <dbReference type="Pfam" id="PF02910"/>
    </source>
</evidence>
<dbReference type="InterPro" id="IPR027477">
    <property type="entry name" value="Succ_DH/fumarate_Rdtase_cat_sf"/>
</dbReference>
<dbReference type="NCBIfam" id="NF005701">
    <property type="entry name" value="PRK07512.1"/>
    <property type="match status" value="1"/>
</dbReference>
<feature type="transmembrane region" description="Helical" evidence="12">
    <location>
        <begin position="7"/>
        <end position="25"/>
    </location>
</feature>
<comment type="catalytic activity">
    <reaction evidence="9">
        <text>L-aspartate + O2 = iminosuccinate + H2O2</text>
        <dbReference type="Rhea" id="RHEA:25876"/>
        <dbReference type="ChEBI" id="CHEBI:15379"/>
        <dbReference type="ChEBI" id="CHEBI:16240"/>
        <dbReference type="ChEBI" id="CHEBI:29991"/>
        <dbReference type="ChEBI" id="CHEBI:77875"/>
        <dbReference type="EC" id="1.4.3.16"/>
    </reaction>
    <physiologicalReaction direction="left-to-right" evidence="9">
        <dbReference type="Rhea" id="RHEA:25877"/>
    </physiologicalReaction>
</comment>
<comment type="similarity">
    <text evidence="3 11">Belongs to the FAD-dependent oxidoreductase 2 family. NadB subfamily.</text>
</comment>
<keyword evidence="5 11" id="KW-0285">Flavoprotein</keyword>
<dbReference type="RefSeq" id="WP_085772878.1">
    <property type="nucleotide sequence ID" value="NZ_AP027149.1"/>
</dbReference>
<feature type="domain" description="Fumarate reductase/succinate dehydrogenase flavoprotein-like C-terminal" evidence="14">
    <location>
        <begin position="458"/>
        <end position="489"/>
    </location>
</feature>
<dbReference type="EC" id="1.4.3.16" evidence="4 10"/>
<keyword evidence="6 11" id="KW-0662">Pyridine nucleotide biosynthesis</keyword>
<dbReference type="EMBL" id="CP019948">
    <property type="protein sequence ID" value="ARN82741.1"/>
    <property type="molecule type" value="Genomic_DNA"/>
</dbReference>
<dbReference type="STRING" id="655015.B1812_18435"/>
<keyword evidence="12" id="KW-1133">Transmembrane helix</keyword>
<comment type="function">
    <text evidence="11">Catalyzes the oxidation of L-aspartate to iminoaspartate.</text>
</comment>
<dbReference type="Gene3D" id="3.50.50.60">
    <property type="entry name" value="FAD/NAD(P)-binding domain"/>
    <property type="match status" value="1"/>
</dbReference>
<dbReference type="GO" id="GO:0005737">
    <property type="term" value="C:cytoplasm"/>
    <property type="evidence" value="ECO:0007669"/>
    <property type="project" value="UniProtKB-SubCell"/>
</dbReference>
<organism evidence="15 16">
    <name type="scientific">Methylocystis bryophila</name>
    <dbReference type="NCBI Taxonomy" id="655015"/>
    <lineage>
        <taxon>Bacteria</taxon>
        <taxon>Pseudomonadati</taxon>
        <taxon>Pseudomonadota</taxon>
        <taxon>Alphaproteobacteria</taxon>
        <taxon>Hyphomicrobiales</taxon>
        <taxon>Methylocystaceae</taxon>
        <taxon>Methylocystis</taxon>
    </lineage>
</organism>
<evidence type="ECO:0000256" key="12">
    <source>
        <dbReference type="SAM" id="Phobius"/>
    </source>
</evidence>
<sequence>MKRDESSIIVIGGGLAGLFCALKLAPTPVTVLAPHGVGPASSSFWAQGGIAAAVEETDTPEVHAEDTIRAGAGLVDENMALGMAREARARVEDLLAFGVPFDRGEMGLLAPSREAAHTHRRVVRVQGDGAGRAIMETLAAAAARTESIRIVEGRVARRIVTQGGRAIGVMTRDEKGEASFLPAAALVLATGGIGRLYRVTTNPPESCGEGVAMAAEAGARIADVEFVQFHPTAIDVGEDPAPLATEALRGEGAIIVDRDGRRFLLDIDPLGELAPRDIVARGIFASIARGDGAFLDTREAVGSAFPERFPNVFSRCMAAGLDPRAAPIPIAPAAHYHMGGVWTDARGRTTLPGLWAAGEVASTGVHGANRLASNSLLEAVVFGARIAEDIALSSPPAPEAVDVRCPPRDAAKPQAELIEELRTTMSRDVGVIRDESGLARAIRTILRLKKEAADEGTAAMLTTSLCIACAAYSRRESRGAHFRADFPKSEPAQAKRSLFDLDSILRRAAIFQEDT</sequence>
<gene>
    <name evidence="15" type="ORF">B1812_18435</name>
</gene>
<keyword evidence="8 11" id="KW-0560">Oxidoreductase</keyword>
<dbReference type="InterPro" id="IPR003953">
    <property type="entry name" value="FAD-dep_OxRdtase_2_FAD-bd"/>
</dbReference>
<evidence type="ECO:0000256" key="7">
    <source>
        <dbReference type="ARBA" id="ARBA00022827"/>
    </source>
</evidence>
<keyword evidence="7 11" id="KW-0274">FAD</keyword>
<dbReference type="InterPro" id="IPR037099">
    <property type="entry name" value="Fum_R/Succ_DH_flav-like_C_sf"/>
</dbReference>
<keyword evidence="16" id="KW-1185">Reference proteome</keyword>
<dbReference type="Proteomes" id="UP000193978">
    <property type="component" value="Chromosome"/>
</dbReference>